<dbReference type="InterPro" id="IPR009006">
    <property type="entry name" value="Ala_racemase/Decarboxylase_C"/>
</dbReference>
<sequence>MSALRIDLGRFRENVRAVRARVAPADLMVVVKDDAYAHGVEAIADAAAAEGVRWLGAFDIATGVRAKAVTGDRARVFSWLTVDEGEIAEALEAGVELGVGDAGYLERVGRVAAARGETAVVHLKIDTGLHRNGVRVEAWPAFAARAAALEAENAVRVAGIWSHIAEASDEEDDAARALFDEAVAAARAAGLRPEVRHLAASAAAWHRAEFRCDLVRVGAFCYGIRSAEGPEIPGTVPSATLVSEVTAVHGDTVEVGIGSLDGLFSTLAGRMSVGTPAGARRLRAVRETTSTIDGWDGAAVGDEVVLFGAGDRGESTSTTIAEAIGTVGEEPLLRVSPLIPRVYV</sequence>
<dbReference type="SUPFAM" id="SSF50621">
    <property type="entry name" value="Alanine racemase C-terminal domain-like"/>
    <property type="match status" value="1"/>
</dbReference>
<comment type="cofactor">
    <cofactor evidence="1 4">
        <name>pyridoxal 5'-phosphate</name>
        <dbReference type="ChEBI" id="CHEBI:597326"/>
    </cofactor>
</comment>
<dbReference type="GO" id="GO:0030170">
    <property type="term" value="F:pyridoxal phosphate binding"/>
    <property type="evidence" value="ECO:0007669"/>
    <property type="project" value="TreeGrafter"/>
</dbReference>
<dbReference type="InterPro" id="IPR001608">
    <property type="entry name" value="Ala_racemase_N"/>
</dbReference>
<evidence type="ECO:0000256" key="1">
    <source>
        <dbReference type="ARBA" id="ARBA00001933"/>
    </source>
</evidence>
<keyword evidence="3" id="KW-0413">Isomerase</keyword>
<dbReference type="PRINTS" id="PR00992">
    <property type="entry name" value="ALARACEMASE"/>
</dbReference>
<dbReference type="SMART" id="SM01005">
    <property type="entry name" value="Ala_racemase_C"/>
    <property type="match status" value="1"/>
</dbReference>
<dbReference type="RefSeq" id="WP_271172086.1">
    <property type="nucleotide sequence ID" value="NZ_BSEJ01000001.1"/>
</dbReference>
<protein>
    <submittedName>
        <fullName evidence="6">Alanine racemase</fullName>
    </submittedName>
</protein>
<dbReference type="InterPro" id="IPR011079">
    <property type="entry name" value="Ala_racemase_C"/>
</dbReference>
<evidence type="ECO:0000259" key="5">
    <source>
        <dbReference type="SMART" id="SM01005"/>
    </source>
</evidence>
<dbReference type="InterPro" id="IPR000821">
    <property type="entry name" value="Ala_racemase"/>
</dbReference>
<evidence type="ECO:0000256" key="4">
    <source>
        <dbReference type="PIRSR" id="PIRSR600821-50"/>
    </source>
</evidence>
<feature type="modified residue" description="N6-(pyridoxal phosphate)lysine" evidence="4">
    <location>
        <position position="32"/>
    </location>
</feature>
<dbReference type="Pfam" id="PF01168">
    <property type="entry name" value="Ala_racemase_N"/>
    <property type="match status" value="1"/>
</dbReference>
<dbReference type="GO" id="GO:0030632">
    <property type="term" value="P:D-alanine biosynthetic process"/>
    <property type="evidence" value="ECO:0007669"/>
    <property type="project" value="TreeGrafter"/>
</dbReference>
<reference evidence="6" key="1">
    <citation type="journal article" date="2014" name="Int. J. Syst. Evol. Microbiol.">
        <title>Complete genome sequence of Corynebacterium casei LMG S-19264T (=DSM 44701T), isolated from a smear-ripened cheese.</title>
        <authorList>
            <consortium name="US DOE Joint Genome Institute (JGI-PGF)"/>
            <person name="Walter F."/>
            <person name="Albersmeier A."/>
            <person name="Kalinowski J."/>
            <person name="Ruckert C."/>
        </authorList>
    </citation>
    <scope>NUCLEOTIDE SEQUENCE</scope>
    <source>
        <strain evidence="6">VKM Ac-1020</strain>
    </source>
</reference>
<keyword evidence="2 4" id="KW-0663">Pyridoxal phosphate</keyword>
<organism evidence="6 7">
    <name type="scientific">Microbacterium barkeri</name>
    <dbReference type="NCBI Taxonomy" id="33917"/>
    <lineage>
        <taxon>Bacteria</taxon>
        <taxon>Bacillati</taxon>
        <taxon>Actinomycetota</taxon>
        <taxon>Actinomycetes</taxon>
        <taxon>Micrococcales</taxon>
        <taxon>Microbacteriaceae</taxon>
        <taxon>Microbacterium</taxon>
    </lineage>
</organism>
<dbReference type="GO" id="GO:0005829">
    <property type="term" value="C:cytosol"/>
    <property type="evidence" value="ECO:0007669"/>
    <property type="project" value="TreeGrafter"/>
</dbReference>
<evidence type="ECO:0000313" key="6">
    <source>
        <dbReference type="EMBL" id="GLJ60374.1"/>
    </source>
</evidence>
<dbReference type="SUPFAM" id="SSF51419">
    <property type="entry name" value="PLP-binding barrel"/>
    <property type="match status" value="1"/>
</dbReference>
<dbReference type="Gene3D" id="3.20.20.10">
    <property type="entry name" value="Alanine racemase"/>
    <property type="match status" value="1"/>
</dbReference>
<dbReference type="GO" id="GO:0008784">
    <property type="term" value="F:alanine racemase activity"/>
    <property type="evidence" value="ECO:0007669"/>
    <property type="project" value="InterPro"/>
</dbReference>
<evidence type="ECO:0000313" key="7">
    <source>
        <dbReference type="Proteomes" id="UP001142462"/>
    </source>
</evidence>
<evidence type="ECO:0000256" key="3">
    <source>
        <dbReference type="ARBA" id="ARBA00023235"/>
    </source>
</evidence>
<dbReference type="Proteomes" id="UP001142462">
    <property type="component" value="Unassembled WGS sequence"/>
</dbReference>
<proteinExistence type="predicted"/>
<feature type="domain" description="Alanine racemase C-terminal" evidence="5">
    <location>
        <begin position="238"/>
        <end position="344"/>
    </location>
</feature>
<dbReference type="Gene3D" id="2.40.37.10">
    <property type="entry name" value="Lyase, Ornithine Decarboxylase, Chain A, domain 1"/>
    <property type="match status" value="2"/>
</dbReference>
<dbReference type="EMBL" id="BSEJ01000001">
    <property type="protein sequence ID" value="GLJ60374.1"/>
    <property type="molecule type" value="Genomic_DNA"/>
</dbReference>
<gene>
    <name evidence="6" type="primary">alr_1</name>
    <name evidence="6" type="ORF">GCM10017576_05030</name>
</gene>
<dbReference type="AlphaFoldDB" id="A0A9W6H1F8"/>
<keyword evidence="7" id="KW-1185">Reference proteome</keyword>
<dbReference type="PANTHER" id="PTHR30511:SF0">
    <property type="entry name" value="ALANINE RACEMASE, CATABOLIC-RELATED"/>
    <property type="match status" value="1"/>
</dbReference>
<dbReference type="InterPro" id="IPR029066">
    <property type="entry name" value="PLP-binding_barrel"/>
</dbReference>
<name>A0A9W6H1F8_9MICO</name>
<dbReference type="GO" id="GO:0009252">
    <property type="term" value="P:peptidoglycan biosynthetic process"/>
    <property type="evidence" value="ECO:0007669"/>
    <property type="project" value="TreeGrafter"/>
</dbReference>
<evidence type="ECO:0000256" key="2">
    <source>
        <dbReference type="ARBA" id="ARBA00022898"/>
    </source>
</evidence>
<comment type="caution">
    <text evidence="6">The sequence shown here is derived from an EMBL/GenBank/DDBJ whole genome shotgun (WGS) entry which is preliminary data.</text>
</comment>
<accession>A0A9W6H1F8</accession>
<dbReference type="PANTHER" id="PTHR30511">
    <property type="entry name" value="ALANINE RACEMASE"/>
    <property type="match status" value="1"/>
</dbReference>
<reference evidence="6" key="2">
    <citation type="submission" date="2023-01" db="EMBL/GenBank/DDBJ databases">
        <authorList>
            <person name="Sun Q."/>
            <person name="Evtushenko L."/>
        </authorList>
    </citation>
    <scope>NUCLEOTIDE SEQUENCE</scope>
    <source>
        <strain evidence="6">VKM Ac-1020</strain>
    </source>
</reference>